<evidence type="ECO:0000313" key="1">
    <source>
        <dbReference type="EMBL" id="KAJ5099397.1"/>
    </source>
</evidence>
<proteinExistence type="predicted"/>
<comment type="caution">
    <text evidence="1">The sequence shown here is derived from an EMBL/GenBank/DDBJ whole genome shotgun (WGS) entry which is preliminary data.</text>
</comment>
<accession>A0A9W9FG73</accession>
<dbReference type="RefSeq" id="XP_056475051.1">
    <property type="nucleotide sequence ID" value="XM_056618892.1"/>
</dbReference>
<protein>
    <submittedName>
        <fullName evidence="1">Uncharacterized protein</fullName>
    </submittedName>
</protein>
<name>A0A9W9FG73_9EURO</name>
<organism evidence="1 2">
    <name type="scientific">Penicillium argentinense</name>
    <dbReference type="NCBI Taxonomy" id="1131581"/>
    <lineage>
        <taxon>Eukaryota</taxon>
        <taxon>Fungi</taxon>
        <taxon>Dikarya</taxon>
        <taxon>Ascomycota</taxon>
        <taxon>Pezizomycotina</taxon>
        <taxon>Eurotiomycetes</taxon>
        <taxon>Eurotiomycetidae</taxon>
        <taxon>Eurotiales</taxon>
        <taxon>Aspergillaceae</taxon>
        <taxon>Penicillium</taxon>
    </lineage>
</organism>
<dbReference type="SUPFAM" id="SSF103473">
    <property type="entry name" value="MFS general substrate transporter"/>
    <property type="match status" value="1"/>
</dbReference>
<dbReference type="Gene3D" id="1.20.1250.20">
    <property type="entry name" value="MFS general substrate transporter like domains"/>
    <property type="match status" value="1"/>
</dbReference>
<dbReference type="EMBL" id="JAPQKI010000005">
    <property type="protein sequence ID" value="KAJ5099397.1"/>
    <property type="molecule type" value="Genomic_DNA"/>
</dbReference>
<dbReference type="InterPro" id="IPR036259">
    <property type="entry name" value="MFS_trans_sf"/>
</dbReference>
<dbReference type="Proteomes" id="UP001149074">
    <property type="component" value="Unassembled WGS sequence"/>
</dbReference>
<gene>
    <name evidence="1" type="ORF">N7532_006398</name>
</gene>
<dbReference type="AlphaFoldDB" id="A0A9W9FG73"/>
<keyword evidence="2" id="KW-1185">Reference proteome</keyword>
<dbReference type="OrthoDB" id="5215911at2759"/>
<reference evidence="1" key="2">
    <citation type="journal article" date="2023" name="IMA Fungus">
        <title>Comparative genomic study of the Penicillium genus elucidates a diverse pangenome and 15 lateral gene transfer events.</title>
        <authorList>
            <person name="Petersen C."/>
            <person name="Sorensen T."/>
            <person name="Nielsen M.R."/>
            <person name="Sondergaard T.E."/>
            <person name="Sorensen J.L."/>
            <person name="Fitzpatrick D.A."/>
            <person name="Frisvad J.C."/>
            <person name="Nielsen K.L."/>
        </authorList>
    </citation>
    <scope>NUCLEOTIDE SEQUENCE</scope>
    <source>
        <strain evidence="1">IBT 30761</strain>
    </source>
</reference>
<sequence length="120" mass="12932">MAAGIPTCISDPISGDRLTQLIGMIQLSGTFDKTLQQLTYANGATLINQGIWNCAWMPFAVKYALASTENYTIFIVGRAFQGTFEAPIESVVPSTTIDMLFLHNRVELVAIYGLAALGGN</sequence>
<dbReference type="GeneID" id="81357871"/>
<reference evidence="1" key="1">
    <citation type="submission" date="2022-11" db="EMBL/GenBank/DDBJ databases">
        <authorList>
            <person name="Petersen C."/>
        </authorList>
    </citation>
    <scope>NUCLEOTIDE SEQUENCE</scope>
    <source>
        <strain evidence="1">IBT 30761</strain>
    </source>
</reference>
<evidence type="ECO:0000313" key="2">
    <source>
        <dbReference type="Proteomes" id="UP001149074"/>
    </source>
</evidence>